<evidence type="ECO:0000313" key="6">
    <source>
        <dbReference type="Proteomes" id="UP000295390"/>
    </source>
</evidence>
<feature type="domain" description="AMP-dependent synthetase/ligase" evidence="4">
    <location>
        <begin position="17"/>
        <end position="420"/>
    </location>
</feature>
<gene>
    <name evidence="5" type="ORF">DFQ07_2167</name>
</gene>
<dbReference type="PROSITE" id="PS00455">
    <property type="entry name" value="AMP_BINDING"/>
    <property type="match status" value="1"/>
</dbReference>
<dbReference type="PANTHER" id="PTHR43272">
    <property type="entry name" value="LONG-CHAIN-FATTY-ACID--COA LIGASE"/>
    <property type="match status" value="1"/>
</dbReference>
<dbReference type="Proteomes" id="UP000295390">
    <property type="component" value="Unassembled WGS sequence"/>
</dbReference>
<dbReference type="CDD" id="cd05907">
    <property type="entry name" value="VL_LC_FACS_like"/>
    <property type="match status" value="1"/>
</dbReference>
<reference evidence="5 6" key="1">
    <citation type="submission" date="2019-03" db="EMBL/GenBank/DDBJ databases">
        <title>Genomic Encyclopedia of Type Strains, Phase III (KMG-III): the genomes of soil and plant-associated and newly described type strains.</title>
        <authorList>
            <person name="Whitman W."/>
        </authorList>
    </citation>
    <scope>NUCLEOTIDE SEQUENCE [LARGE SCALE GENOMIC DNA]</scope>
    <source>
        <strain evidence="5 6">CECT 8283</strain>
    </source>
</reference>
<organism evidence="5 6">
    <name type="scientific">Tenacibaculum caenipelagi</name>
    <dbReference type="NCBI Taxonomy" id="1325435"/>
    <lineage>
        <taxon>Bacteria</taxon>
        <taxon>Pseudomonadati</taxon>
        <taxon>Bacteroidota</taxon>
        <taxon>Flavobacteriia</taxon>
        <taxon>Flavobacteriales</taxon>
        <taxon>Flavobacteriaceae</taxon>
        <taxon>Tenacibaculum</taxon>
    </lineage>
</organism>
<dbReference type="InterPro" id="IPR042099">
    <property type="entry name" value="ANL_N_sf"/>
</dbReference>
<evidence type="ECO:0000256" key="2">
    <source>
        <dbReference type="ARBA" id="ARBA00022832"/>
    </source>
</evidence>
<evidence type="ECO:0000259" key="4">
    <source>
        <dbReference type="Pfam" id="PF00501"/>
    </source>
</evidence>
<evidence type="ECO:0000256" key="3">
    <source>
        <dbReference type="ARBA" id="ARBA00023098"/>
    </source>
</evidence>
<sequence>MHISSTVTRLFDFPYYQLENYPQQNCLVSKENNEWKSISTQKYIEDANTISKALLNLGVKPGDKIAVITSVNQPKWHLLDIGVMQIGAVNVPLYPTFSEKDCSYILNHSDSVYCFVSDDELYQKVIKIQGQTQLKKVFTFEELETDYSWSSFLNLGKDETLQPKVDSLKEIIKPSDLATIIYTSGTTGVPKGVMLSHHNIVSNVFAVGKRVNLQDNQKKVISYLPICHIFERAASYYSQYMGFEIHFAESIDKVGENLREIQPHFMAVVPRLLEKVFDKIVDKGSNLKGIKKRLFYWALQLGEQYQPYKANGWWYEFQLSIARKLIFSKWKEALGGQLEFMLAGSAPTQARLIRVFTAAGIPVFEGYGLTETSPAISVNDIRNNGFKIGTVGKVIEKATVKIAEDGEILVKGPNVMLGYYKAPEKTKEVIVNDFFHTGDIGELDEEGFLKITDRKKEIFKTSGGKYIAPAILEGELKKSRFIEQVMVIGEGEKMPAAFIQVAFDFVKEWAKRHQHIITDVTTDEKLIKRIQKEIEYYNQKFGKWEQIKRFEITPDEWTIDSGHLTPTLKMRRKIILEKYNDLRKKIYNPQ</sequence>
<dbReference type="Pfam" id="PF00501">
    <property type="entry name" value="AMP-binding"/>
    <property type="match status" value="1"/>
</dbReference>
<name>A0A4R6TF30_9FLAO</name>
<dbReference type="PANTHER" id="PTHR43272:SF32">
    <property type="entry name" value="AMP-DEPENDENT SYNTHETASE_LIGASE DOMAIN-CONTAINING PROTEIN"/>
    <property type="match status" value="1"/>
</dbReference>
<dbReference type="EMBL" id="SNYH01000004">
    <property type="protein sequence ID" value="TDQ25736.1"/>
    <property type="molecule type" value="Genomic_DNA"/>
</dbReference>
<dbReference type="InterPro" id="IPR020845">
    <property type="entry name" value="AMP-binding_CS"/>
</dbReference>
<dbReference type="RefSeq" id="WP_133536589.1">
    <property type="nucleotide sequence ID" value="NZ_SNYH01000004.1"/>
</dbReference>
<evidence type="ECO:0000313" key="5">
    <source>
        <dbReference type="EMBL" id="TDQ25736.1"/>
    </source>
</evidence>
<evidence type="ECO:0000256" key="1">
    <source>
        <dbReference type="ARBA" id="ARBA00022598"/>
    </source>
</evidence>
<proteinExistence type="predicted"/>
<dbReference type="AlphaFoldDB" id="A0A4R6TF30"/>
<keyword evidence="1" id="KW-0436">Ligase</keyword>
<keyword evidence="3" id="KW-0443">Lipid metabolism</keyword>
<comment type="caution">
    <text evidence="5">The sequence shown here is derived from an EMBL/GenBank/DDBJ whole genome shotgun (WGS) entry which is preliminary data.</text>
</comment>
<dbReference type="Pfam" id="PF23562">
    <property type="entry name" value="AMP-binding_C_3"/>
    <property type="match status" value="1"/>
</dbReference>
<protein>
    <submittedName>
        <fullName evidence="5">Long-chain acyl-CoA synthetase</fullName>
    </submittedName>
</protein>
<dbReference type="GO" id="GO:0004467">
    <property type="term" value="F:long-chain fatty acid-CoA ligase activity"/>
    <property type="evidence" value="ECO:0007669"/>
    <property type="project" value="TreeGrafter"/>
</dbReference>
<keyword evidence="6" id="KW-1185">Reference proteome</keyword>
<dbReference type="InterPro" id="IPR000873">
    <property type="entry name" value="AMP-dep_synth/lig_dom"/>
</dbReference>
<dbReference type="OrthoDB" id="9803968at2"/>
<dbReference type="SUPFAM" id="SSF56801">
    <property type="entry name" value="Acetyl-CoA synthetase-like"/>
    <property type="match status" value="1"/>
</dbReference>
<keyword evidence="2" id="KW-0276">Fatty acid metabolism</keyword>
<dbReference type="Gene3D" id="3.40.50.12780">
    <property type="entry name" value="N-terminal domain of ligase-like"/>
    <property type="match status" value="1"/>
</dbReference>
<accession>A0A4R6TF30</accession>
<dbReference type="GO" id="GO:0016020">
    <property type="term" value="C:membrane"/>
    <property type="evidence" value="ECO:0007669"/>
    <property type="project" value="TreeGrafter"/>
</dbReference>